<dbReference type="EMBL" id="GEBQ01021486">
    <property type="protein sequence ID" value="JAT18491.1"/>
    <property type="molecule type" value="Transcribed_RNA"/>
</dbReference>
<proteinExistence type="predicted"/>
<protein>
    <submittedName>
        <fullName evidence="2">Uncharacterized protein</fullName>
    </submittedName>
</protein>
<evidence type="ECO:0000313" key="2">
    <source>
        <dbReference type="EMBL" id="JAT18491.1"/>
    </source>
</evidence>
<gene>
    <name evidence="2" type="ORF">g.12605</name>
</gene>
<name>A0A1B6L4D3_9HEMI</name>
<keyword evidence="1" id="KW-0732">Signal</keyword>
<accession>A0A1B6L4D3</accession>
<sequence length="139" mass="16609">MLRMYEWFLILVVVISRTTECSNISTVLTEWDTKVSAMMAEPRPGEGDLLLTSVDDYTCLLWEVRDEVRRLNMTVMEDLRSVMSTRLPAFVRMYKKTNKQDLCKTYSWGDRKEKRLNYLILDSKHLWKTTVELYERQLK</sequence>
<feature type="non-terminal residue" evidence="2">
    <location>
        <position position="139"/>
    </location>
</feature>
<organism evidence="2">
    <name type="scientific">Graphocephala atropunctata</name>
    <dbReference type="NCBI Taxonomy" id="36148"/>
    <lineage>
        <taxon>Eukaryota</taxon>
        <taxon>Metazoa</taxon>
        <taxon>Ecdysozoa</taxon>
        <taxon>Arthropoda</taxon>
        <taxon>Hexapoda</taxon>
        <taxon>Insecta</taxon>
        <taxon>Pterygota</taxon>
        <taxon>Neoptera</taxon>
        <taxon>Paraneoptera</taxon>
        <taxon>Hemiptera</taxon>
        <taxon>Auchenorrhyncha</taxon>
        <taxon>Membracoidea</taxon>
        <taxon>Cicadellidae</taxon>
        <taxon>Cicadellinae</taxon>
        <taxon>Cicadellini</taxon>
        <taxon>Graphocephala</taxon>
    </lineage>
</organism>
<dbReference type="AlphaFoldDB" id="A0A1B6L4D3"/>
<feature type="signal peptide" evidence="1">
    <location>
        <begin position="1"/>
        <end position="21"/>
    </location>
</feature>
<evidence type="ECO:0000256" key="1">
    <source>
        <dbReference type="SAM" id="SignalP"/>
    </source>
</evidence>
<feature type="chain" id="PRO_5008587108" evidence="1">
    <location>
        <begin position="22"/>
        <end position="139"/>
    </location>
</feature>
<reference evidence="2" key="1">
    <citation type="submission" date="2015-11" db="EMBL/GenBank/DDBJ databases">
        <title>De novo transcriptome assembly of four potential Pierce s Disease insect vectors from Arizona vineyards.</title>
        <authorList>
            <person name="Tassone E.E."/>
        </authorList>
    </citation>
    <scope>NUCLEOTIDE SEQUENCE</scope>
</reference>